<sequence>MAEQEPTPRQGLRADHRPCNRMALHRLDPDLYPPQRKIMKSQPIISNQTLSGWALRYRLTTCGERQIVEVLLPGSIIGLQSLLLGLQNEGVSSLTRVSLCVLGSVAVGELFAHQPSLARGLVNSLLQDQNRADRQMTLDAKTSSASSLGHFLLEIFDRAGPLGGQNQRWCHFPLQRGDLSGNLGISPTHVSRSTSELSKLGLATIPGNTLKIIDRQALVRFSGYQRKHAEVERLLL</sequence>
<dbReference type="AlphaFoldDB" id="Q1GW56"/>
<evidence type="ECO:0000256" key="3">
    <source>
        <dbReference type="ARBA" id="ARBA00023163"/>
    </source>
</evidence>
<accession>Q1GW56</accession>
<gene>
    <name evidence="5" type="ordered locus">Sala_0394</name>
</gene>
<organism evidence="5 6">
    <name type="scientific">Sphingopyxis alaskensis (strain DSM 13593 / LMG 18877 / RB2256)</name>
    <name type="common">Sphingomonas alaskensis</name>
    <dbReference type="NCBI Taxonomy" id="317655"/>
    <lineage>
        <taxon>Bacteria</taxon>
        <taxon>Pseudomonadati</taxon>
        <taxon>Pseudomonadota</taxon>
        <taxon>Alphaproteobacteria</taxon>
        <taxon>Sphingomonadales</taxon>
        <taxon>Sphingomonadaceae</taxon>
        <taxon>Sphingopyxis</taxon>
    </lineage>
</organism>
<keyword evidence="3" id="KW-0804">Transcription</keyword>
<dbReference type="STRING" id="317655.Sala_0394"/>
<dbReference type="InterPro" id="IPR012318">
    <property type="entry name" value="HTH_CRP"/>
</dbReference>
<dbReference type="RefSeq" id="WP_011540707.1">
    <property type="nucleotide sequence ID" value="NC_008048.1"/>
</dbReference>
<keyword evidence="6" id="KW-1185">Reference proteome</keyword>
<dbReference type="SUPFAM" id="SSF46785">
    <property type="entry name" value="Winged helix' DNA-binding domain"/>
    <property type="match status" value="1"/>
</dbReference>
<dbReference type="GO" id="GO:0006355">
    <property type="term" value="P:regulation of DNA-templated transcription"/>
    <property type="evidence" value="ECO:0007669"/>
    <property type="project" value="InterPro"/>
</dbReference>
<keyword evidence="1" id="KW-0805">Transcription regulation</keyword>
<dbReference type="Pfam" id="PF13545">
    <property type="entry name" value="HTH_Crp_2"/>
    <property type="match status" value="1"/>
</dbReference>
<dbReference type="eggNOG" id="COG0664">
    <property type="taxonomic scope" value="Bacteria"/>
</dbReference>
<dbReference type="EMBL" id="CP000356">
    <property type="protein sequence ID" value="ABF52116.1"/>
    <property type="molecule type" value="Genomic_DNA"/>
</dbReference>
<dbReference type="InterPro" id="IPR018490">
    <property type="entry name" value="cNMP-bd_dom_sf"/>
</dbReference>
<dbReference type="SUPFAM" id="SSF51206">
    <property type="entry name" value="cAMP-binding domain-like"/>
    <property type="match status" value="1"/>
</dbReference>
<dbReference type="OrthoDB" id="6155297at2"/>
<evidence type="ECO:0000256" key="2">
    <source>
        <dbReference type="ARBA" id="ARBA00023125"/>
    </source>
</evidence>
<evidence type="ECO:0000259" key="4">
    <source>
        <dbReference type="Pfam" id="PF13545"/>
    </source>
</evidence>
<dbReference type="KEGG" id="sal:Sala_0394"/>
<dbReference type="InterPro" id="IPR036388">
    <property type="entry name" value="WH-like_DNA-bd_sf"/>
</dbReference>
<name>Q1GW56_SPHAL</name>
<keyword evidence="2" id="KW-0238">DNA-binding</keyword>
<dbReference type="Proteomes" id="UP000006578">
    <property type="component" value="Chromosome"/>
</dbReference>
<protein>
    <submittedName>
        <fullName evidence="5">Cyclic nucleotide-binding protein</fullName>
    </submittedName>
</protein>
<dbReference type="Gene3D" id="2.60.120.10">
    <property type="entry name" value="Jelly Rolls"/>
    <property type="match status" value="1"/>
</dbReference>
<dbReference type="HOGENOM" id="CLU_1174820_0_0_5"/>
<dbReference type="InterPro" id="IPR014710">
    <property type="entry name" value="RmlC-like_jellyroll"/>
</dbReference>
<proteinExistence type="predicted"/>
<evidence type="ECO:0000313" key="5">
    <source>
        <dbReference type="EMBL" id="ABF52116.1"/>
    </source>
</evidence>
<reference evidence="5 6" key="1">
    <citation type="journal article" date="2009" name="Proc. Natl. Acad. Sci. U.S.A.">
        <title>The genomic basis of trophic strategy in marine bacteria.</title>
        <authorList>
            <person name="Lauro F.M."/>
            <person name="McDougald D."/>
            <person name="Thomas T."/>
            <person name="Williams T.J."/>
            <person name="Egan S."/>
            <person name="Rice S."/>
            <person name="DeMaere M.Z."/>
            <person name="Ting L."/>
            <person name="Ertan H."/>
            <person name="Johnson J."/>
            <person name="Ferriera S."/>
            <person name="Lapidus A."/>
            <person name="Anderson I."/>
            <person name="Kyrpides N."/>
            <person name="Munk A.C."/>
            <person name="Detter C."/>
            <person name="Han C.S."/>
            <person name="Brown M.V."/>
            <person name="Robb F.T."/>
            <person name="Kjelleberg S."/>
            <person name="Cavicchioli R."/>
        </authorList>
    </citation>
    <scope>NUCLEOTIDE SEQUENCE [LARGE SCALE GENOMIC DNA]</scope>
    <source>
        <strain evidence="6">DSM 13593 / LMG 18877 / RB2256</strain>
    </source>
</reference>
<dbReference type="Gene3D" id="1.10.10.10">
    <property type="entry name" value="Winged helix-like DNA-binding domain superfamily/Winged helix DNA-binding domain"/>
    <property type="match status" value="1"/>
</dbReference>
<evidence type="ECO:0000313" key="6">
    <source>
        <dbReference type="Proteomes" id="UP000006578"/>
    </source>
</evidence>
<feature type="domain" description="HTH crp-type" evidence="4">
    <location>
        <begin position="149"/>
        <end position="220"/>
    </location>
</feature>
<dbReference type="GO" id="GO:0003677">
    <property type="term" value="F:DNA binding"/>
    <property type="evidence" value="ECO:0007669"/>
    <property type="project" value="UniProtKB-KW"/>
</dbReference>
<dbReference type="InterPro" id="IPR036390">
    <property type="entry name" value="WH_DNA-bd_sf"/>
</dbReference>
<evidence type="ECO:0000256" key="1">
    <source>
        <dbReference type="ARBA" id="ARBA00023015"/>
    </source>
</evidence>